<dbReference type="EMBL" id="JASNWA010000008">
    <property type="protein sequence ID" value="KAK3170784.1"/>
    <property type="molecule type" value="Genomic_DNA"/>
</dbReference>
<sequence>MSSQQGEQPFLVRFYDSNIQAKDMKSRTLATITSWNDGQLEYHHDYIQLLFPLPEGSPFNLSAPVIDRATFTAFRSRNDLQQNLRSALNRMLNFYGFDFSQNLNHNPGSDPSPPGYKVVKAPNFDQASRNWVRKFNHNHLRITRILRSLRVLGLEREAEWFFEALKGVYEGGRISEKSMMFWTRAVERPLFLAPEDEGDEGEGADFLYEFEESREEIESNGEFKGGEEAVEAAKEGTGPAVEDEMKAETVSKEEA</sequence>
<proteinExistence type="inferred from homology"/>
<dbReference type="GO" id="GO:0140625">
    <property type="term" value="F:opioid growth factor receptor activity"/>
    <property type="evidence" value="ECO:0007669"/>
    <property type="project" value="InterPro"/>
</dbReference>
<dbReference type="Pfam" id="PF04664">
    <property type="entry name" value="OGFr_N"/>
    <property type="match status" value="1"/>
</dbReference>
<organism evidence="4 5">
    <name type="scientific">Lepraria neglecta</name>
    <dbReference type="NCBI Taxonomy" id="209136"/>
    <lineage>
        <taxon>Eukaryota</taxon>
        <taxon>Fungi</taxon>
        <taxon>Dikarya</taxon>
        <taxon>Ascomycota</taxon>
        <taxon>Pezizomycotina</taxon>
        <taxon>Lecanoromycetes</taxon>
        <taxon>OSLEUM clade</taxon>
        <taxon>Lecanoromycetidae</taxon>
        <taxon>Lecanorales</taxon>
        <taxon>Lecanorineae</taxon>
        <taxon>Stereocaulaceae</taxon>
        <taxon>Lepraria</taxon>
    </lineage>
</organism>
<dbReference type="PANTHER" id="PTHR14015">
    <property type="entry name" value="OPIOID GROWTH FACTOR RECEPTOR OGFR ZETA-TYPE OPIOID RECEPTOR"/>
    <property type="match status" value="1"/>
</dbReference>
<evidence type="ECO:0000256" key="1">
    <source>
        <dbReference type="ARBA" id="ARBA00010365"/>
    </source>
</evidence>
<feature type="compositionally biased region" description="Basic and acidic residues" evidence="2">
    <location>
        <begin position="224"/>
        <end position="234"/>
    </location>
</feature>
<keyword evidence="5" id="KW-1185">Reference proteome</keyword>
<protein>
    <recommendedName>
        <fullName evidence="3">Opioid growth factor receptor (OGFr) conserved domain-containing protein</fullName>
    </recommendedName>
</protein>
<evidence type="ECO:0000313" key="4">
    <source>
        <dbReference type="EMBL" id="KAK3170784.1"/>
    </source>
</evidence>
<feature type="region of interest" description="Disordered" evidence="2">
    <location>
        <begin position="217"/>
        <end position="255"/>
    </location>
</feature>
<evidence type="ECO:0000313" key="5">
    <source>
        <dbReference type="Proteomes" id="UP001276659"/>
    </source>
</evidence>
<dbReference type="GO" id="GO:0016020">
    <property type="term" value="C:membrane"/>
    <property type="evidence" value="ECO:0007669"/>
    <property type="project" value="InterPro"/>
</dbReference>
<dbReference type="Proteomes" id="UP001276659">
    <property type="component" value="Unassembled WGS sequence"/>
</dbReference>
<dbReference type="InterPro" id="IPR006757">
    <property type="entry name" value="OGF_rcpt"/>
</dbReference>
<accession>A0AAE0DIE7</accession>
<comment type="caution">
    <text evidence="4">The sequence shown here is derived from an EMBL/GenBank/DDBJ whole genome shotgun (WGS) entry which is preliminary data.</text>
</comment>
<feature type="domain" description="Opioid growth factor receptor (OGFr) conserved" evidence="3">
    <location>
        <begin position="12"/>
        <end position="156"/>
    </location>
</feature>
<comment type="similarity">
    <text evidence="1">Belongs to the opioid growth factor receptor family.</text>
</comment>
<name>A0AAE0DIE7_9LECA</name>
<gene>
    <name evidence="4" type="ORF">OEA41_002866</name>
</gene>
<dbReference type="AlphaFoldDB" id="A0AAE0DIE7"/>
<dbReference type="InterPro" id="IPR039574">
    <property type="entry name" value="OGFr"/>
</dbReference>
<dbReference type="PANTHER" id="PTHR14015:SF2">
    <property type="entry name" value="OPIOID GROWTH FACTOR RECEPTOR (OGFR) CONSERVED DOMAIN-CONTAINING PROTEIN"/>
    <property type="match status" value="1"/>
</dbReference>
<evidence type="ECO:0000256" key="2">
    <source>
        <dbReference type="SAM" id="MobiDB-lite"/>
    </source>
</evidence>
<evidence type="ECO:0000259" key="3">
    <source>
        <dbReference type="Pfam" id="PF04664"/>
    </source>
</evidence>
<reference evidence="4" key="1">
    <citation type="submission" date="2022-11" db="EMBL/GenBank/DDBJ databases">
        <title>Chromosomal genome sequence assembly and mating type (MAT) locus characterization of the leprose asexual lichenized fungus Lepraria neglecta (Nyl.) Erichsen.</title>
        <authorList>
            <person name="Allen J.L."/>
            <person name="Pfeffer B."/>
        </authorList>
    </citation>
    <scope>NUCLEOTIDE SEQUENCE</scope>
    <source>
        <strain evidence="4">Allen 5258</strain>
    </source>
</reference>
<feature type="compositionally biased region" description="Basic and acidic residues" evidence="2">
    <location>
        <begin position="243"/>
        <end position="255"/>
    </location>
</feature>